<organism evidence="2 3">
    <name type="scientific">Brucella endophytica</name>
    <dbReference type="NCBI Taxonomy" id="1963359"/>
    <lineage>
        <taxon>Bacteria</taxon>
        <taxon>Pseudomonadati</taxon>
        <taxon>Pseudomonadota</taxon>
        <taxon>Alphaproteobacteria</taxon>
        <taxon>Hyphomicrobiales</taxon>
        <taxon>Brucellaceae</taxon>
        <taxon>Brucella/Ochrobactrum group</taxon>
        <taxon>Brucella</taxon>
    </lineage>
</organism>
<sequence length="61" mass="6877">MPWNPRPEPKPDWTPEQRADYHAGYSDAHYGHPFGSGHDGSRSRATYRQGFDDAKADSSSK</sequence>
<dbReference type="AlphaFoldDB" id="A0A916SQV2"/>
<comment type="caution">
    <text evidence="2">The sequence shown here is derived from an EMBL/GenBank/DDBJ whole genome shotgun (WGS) entry which is preliminary data.</text>
</comment>
<dbReference type="EMBL" id="BMHH01000026">
    <property type="protein sequence ID" value="GGB09091.1"/>
    <property type="molecule type" value="Genomic_DNA"/>
</dbReference>
<accession>A0A916SQV2</accession>
<feature type="region of interest" description="Disordered" evidence="1">
    <location>
        <begin position="1"/>
        <end position="61"/>
    </location>
</feature>
<gene>
    <name evidence="2" type="ORF">GCM10011491_41310</name>
</gene>
<feature type="compositionally biased region" description="Basic and acidic residues" evidence="1">
    <location>
        <begin position="7"/>
        <end position="21"/>
    </location>
</feature>
<evidence type="ECO:0000256" key="1">
    <source>
        <dbReference type="SAM" id="MobiDB-lite"/>
    </source>
</evidence>
<dbReference type="Proteomes" id="UP000646478">
    <property type="component" value="Unassembled WGS sequence"/>
</dbReference>
<proteinExistence type="predicted"/>
<feature type="compositionally biased region" description="Basic and acidic residues" evidence="1">
    <location>
        <begin position="50"/>
        <end position="61"/>
    </location>
</feature>
<reference evidence="2" key="1">
    <citation type="journal article" date="2014" name="Int. J. Syst. Evol. Microbiol.">
        <title>Complete genome sequence of Corynebacterium casei LMG S-19264T (=DSM 44701T), isolated from a smear-ripened cheese.</title>
        <authorList>
            <consortium name="US DOE Joint Genome Institute (JGI-PGF)"/>
            <person name="Walter F."/>
            <person name="Albersmeier A."/>
            <person name="Kalinowski J."/>
            <person name="Ruckert C."/>
        </authorList>
    </citation>
    <scope>NUCLEOTIDE SEQUENCE</scope>
    <source>
        <strain evidence="2">CGMCC 1.15082</strain>
    </source>
</reference>
<evidence type="ECO:0000313" key="2">
    <source>
        <dbReference type="EMBL" id="GGB09091.1"/>
    </source>
</evidence>
<reference evidence="2" key="2">
    <citation type="submission" date="2020-09" db="EMBL/GenBank/DDBJ databases">
        <authorList>
            <person name="Sun Q."/>
            <person name="Zhou Y."/>
        </authorList>
    </citation>
    <scope>NUCLEOTIDE SEQUENCE</scope>
    <source>
        <strain evidence="2">CGMCC 1.15082</strain>
    </source>
</reference>
<name>A0A916SQV2_9HYPH</name>
<protein>
    <submittedName>
        <fullName evidence="2">Uncharacterized protein</fullName>
    </submittedName>
</protein>
<evidence type="ECO:0000313" key="3">
    <source>
        <dbReference type="Proteomes" id="UP000646478"/>
    </source>
</evidence>
<keyword evidence="3" id="KW-1185">Reference proteome</keyword>